<accession>A0ABU5N4Z9</accession>
<keyword evidence="4" id="KW-1185">Reference proteome</keyword>
<evidence type="ECO:0000313" key="3">
    <source>
        <dbReference type="EMBL" id="MDZ8161143.1"/>
    </source>
</evidence>
<organism evidence="3 4">
    <name type="scientific">Microbacterium aquimaris</name>
    <dbReference type="NCBI Taxonomy" id="459816"/>
    <lineage>
        <taxon>Bacteria</taxon>
        <taxon>Bacillati</taxon>
        <taxon>Actinomycetota</taxon>
        <taxon>Actinomycetes</taxon>
        <taxon>Micrococcales</taxon>
        <taxon>Microbacteriaceae</taxon>
        <taxon>Microbacterium</taxon>
    </lineage>
</organism>
<keyword evidence="1" id="KW-1133">Transmembrane helix</keyword>
<dbReference type="NCBIfam" id="TIGR01167">
    <property type="entry name" value="LPXTG_anchor"/>
    <property type="match status" value="1"/>
</dbReference>
<feature type="chain" id="PRO_5045648873" evidence="2">
    <location>
        <begin position="28"/>
        <end position="181"/>
    </location>
</feature>
<sequence>MTRRFTRVLTAAALAGGLVAAPGAAQASTIYPPAGSCTTSPATMTAGSTITFACSAGTFSADEPVTVTVTGENGADATFGMVRMAISTASSTFTSTSDGALDGIRITLPTNATGTYNIAAVSPTSAGGTAAASITTAEGLPTTGLDQDSLAIVWIGGGALLAAGAVLAVVAGVRRSRDRNS</sequence>
<evidence type="ECO:0000256" key="2">
    <source>
        <dbReference type="SAM" id="SignalP"/>
    </source>
</evidence>
<dbReference type="Proteomes" id="UP001291912">
    <property type="component" value="Unassembled WGS sequence"/>
</dbReference>
<feature type="transmembrane region" description="Helical" evidence="1">
    <location>
        <begin position="151"/>
        <end position="173"/>
    </location>
</feature>
<dbReference type="EMBL" id="JAWJYN010000001">
    <property type="protein sequence ID" value="MDZ8161143.1"/>
    <property type="molecule type" value="Genomic_DNA"/>
</dbReference>
<protein>
    <submittedName>
        <fullName evidence="3">LPXTG cell wall anchor domain-containing protein</fullName>
    </submittedName>
</protein>
<keyword evidence="1" id="KW-0472">Membrane</keyword>
<reference evidence="3 4" key="1">
    <citation type="submission" date="2023-10" db="EMBL/GenBank/DDBJ databases">
        <title>Microbacterium xanthum sp. nov., isolated from seaweed.</title>
        <authorList>
            <person name="Lee S.D."/>
        </authorList>
    </citation>
    <scope>NUCLEOTIDE SEQUENCE [LARGE SCALE GENOMIC DNA]</scope>
    <source>
        <strain evidence="3 4">KCTC 19124</strain>
    </source>
</reference>
<keyword evidence="1" id="KW-0812">Transmembrane</keyword>
<dbReference type="RefSeq" id="WP_194423789.1">
    <property type="nucleotide sequence ID" value="NZ_BAAAPT010000001.1"/>
</dbReference>
<gene>
    <name evidence="3" type="ORF">R2Q92_04790</name>
</gene>
<proteinExistence type="predicted"/>
<evidence type="ECO:0000256" key="1">
    <source>
        <dbReference type="SAM" id="Phobius"/>
    </source>
</evidence>
<keyword evidence="2" id="KW-0732">Signal</keyword>
<evidence type="ECO:0000313" key="4">
    <source>
        <dbReference type="Proteomes" id="UP001291912"/>
    </source>
</evidence>
<feature type="signal peptide" evidence="2">
    <location>
        <begin position="1"/>
        <end position="27"/>
    </location>
</feature>
<comment type="caution">
    <text evidence="3">The sequence shown here is derived from an EMBL/GenBank/DDBJ whole genome shotgun (WGS) entry which is preliminary data.</text>
</comment>
<name>A0ABU5N4Z9_9MICO</name>